<evidence type="ECO:0000313" key="2">
    <source>
        <dbReference type="WBParaSite" id="nRc.2.0.1.t16495-RA"/>
    </source>
</evidence>
<dbReference type="AlphaFoldDB" id="A0A915IRK1"/>
<sequence length="50" mass="6030">MIIITAEYKIPFPIFLVQKLLEKHTIMSSNLKNYDCQFWVDFIFFSNRAD</sequence>
<reference evidence="2" key="1">
    <citation type="submission" date="2022-11" db="UniProtKB">
        <authorList>
            <consortium name="WormBaseParasite"/>
        </authorList>
    </citation>
    <scope>IDENTIFICATION</scope>
</reference>
<proteinExistence type="predicted"/>
<protein>
    <submittedName>
        <fullName evidence="2">Uncharacterized protein</fullName>
    </submittedName>
</protein>
<accession>A0A915IRK1</accession>
<evidence type="ECO:0000313" key="1">
    <source>
        <dbReference type="Proteomes" id="UP000887565"/>
    </source>
</evidence>
<keyword evidence="1" id="KW-1185">Reference proteome</keyword>
<name>A0A915IRK1_ROMCU</name>
<organism evidence="1 2">
    <name type="scientific">Romanomermis culicivorax</name>
    <name type="common">Nematode worm</name>
    <dbReference type="NCBI Taxonomy" id="13658"/>
    <lineage>
        <taxon>Eukaryota</taxon>
        <taxon>Metazoa</taxon>
        <taxon>Ecdysozoa</taxon>
        <taxon>Nematoda</taxon>
        <taxon>Enoplea</taxon>
        <taxon>Dorylaimia</taxon>
        <taxon>Mermithida</taxon>
        <taxon>Mermithoidea</taxon>
        <taxon>Mermithidae</taxon>
        <taxon>Romanomermis</taxon>
    </lineage>
</organism>
<dbReference type="Proteomes" id="UP000887565">
    <property type="component" value="Unplaced"/>
</dbReference>
<dbReference type="WBParaSite" id="nRc.2.0.1.t16495-RA">
    <property type="protein sequence ID" value="nRc.2.0.1.t16495-RA"/>
    <property type="gene ID" value="nRc.2.0.1.g16495"/>
</dbReference>